<dbReference type="GO" id="GO:0008892">
    <property type="term" value="F:guanine deaminase activity"/>
    <property type="evidence" value="ECO:0007669"/>
    <property type="project" value="UniProtKB-EC"/>
</dbReference>
<organism evidence="6">
    <name type="scientific">bioreactor metagenome</name>
    <dbReference type="NCBI Taxonomy" id="1076179"/>
    <lineage>
        <taxon>unclassified sequences</taxon>
        <taxon>metagenomes</taxon>
        <taxon>ecological metagenomes</taxon>
    </lineage>
</organism>
<evidence type="ECO:0000256" key="1">
    <source>
        <dbReference type="ARBA" id="ARBA00006576"/>
    </source>
</evidence>
<dbReference type="Gene3D" id="3.40.140.10">
    <property type="entry name" value="Cytidine Deaminase, domain 2"/>
    <property type="match status" value="1"/>
</dbReference>
<keyword evidence="3 6" id="KW-0378">Hydrolase</keyword>
<dbReference type="EMBL" id="VSSQ01000066">
    <property type="protein sequence ID" value="MPL72542.1"/>
    <property type="molecule type" value="Genomic_DNA"/>
</dbReference>
<dbReference type="PROSITE" id="PS51747">
    <property type="entry name" value="CYT_DCMP_DEAMINASES_2"/>
    <property type="match status" value="1"/>
</dbReference>
<dbReference type="FunFam" id="3.40.140.10:FF:000011">
    <property type="entry name" value="tRNA-specific adenosine deaminase"/>
    <property type="match status" value="1"/>
</dbReference>
<accession>A0A644U2C6</accession>
<dbReference type="GO" id="GO:0006152">
    <property type="term" value="P:purine nucleoside catabolic process"/>
    <property type="evidence" value="ECO:0007669"/>
    <property type="project" value="TreeGrafter"/>
</dbReference>
<evidence type="ECO:0000259" key="5">
    <source>
        <dbReference type="PROSITE" id="PS51747"/>
    </source>
</evidence>
<evidence type="ECO:0000256" key="3">
    <source>
        <dbReference type="ARBA" id="ARBA00022801"/>
    </source>
</evidence>
<evidence type="ECO:0000256" key="4">
    <source>
        <dbReference type="ARBA" id="ARBA00022833"/>
    </source>
</evidence>
<dbReference type="InterPro" id="IPR002125">
    <property type="entry name" value="CMP_dCMP_dom"/>
</dbReference>
<feature type="domain" description="CMP/dCMP-type deaminase" evidence="5">
    <location>
        <begin position="2"/>
        <end position="120"/>
    </location>
</feature>
<comment type="similarity">
    <text evidence="1">Belongs to the cytidine and deoxycytidylate deaminase family.</text>
</comment>
<dbReference type="SUPFAM" id="SSF53927">
    <property type="entry name" value="Cytidine deaminase-like"/>
    <property type="match status" value="1"/>
</dbReference>
<dbReference type="PANTHER" id="PTHR11079:SF161">
    <property type="entry name" value="CMP_DCMP-TYPE DEAMINASE DOMAIN-CONTAINING PROTEIN"/>
    <property type="match status" value="1"/>
</dbReference>
<dbReference type="GO" id="GO:0047974">
    <property type="term" value="F:guanosine deaminase activity"/>
    <property type="evidence" value="ECO:0007669"/>
    <property type="project" value="TreeGrafter"/>
</dbReference>
<dbReference type="InterPro" id="IPR016193">
    <property type="entry name" value="Cytidine_deaminase-like"/>
</dbReference>
<dbReference type="PANTHER" id="PTHR11079">
    <property type="entry name" value="CYTOSINE DEAMINASE FAMILY MEMBER"/>
    <property type="match status" value="1"/>
</dbReference>
<dbReference type="AlphaFoldDB" id="A0A644U2C6"/>
<sequence length="157" mass="17441">MERIEKFMKEAIDLAGRNAGSVTGGPFGALIVRGEEIISAQTNSVTPDKDPTAHAEVNAIREACKKLDTFDLSGCTLYTSCEPCPMCLSAAYWAKVDKIYFAAGRDDAADAGFNDSFIYDEFSKKMEERSIPIEQILPEEGKKPFDLWKINDEKIPY</sequence>
<protein>
    <submittedName>
        <fullName evidence="6">Guanine deaminase</fullName>
        <ecNumber evidence="6">3.5.4.3</ecNumber>
    </submittedName>
</protein>
<dbReference type="GO" id="GO:0046872">
    <property type="term" value="F:metal ion binding"/>
    <property type="evidence" value="ECO:0007669"/>
    <property type="project" value="UniProtKB-KW"/>
</dbReference>
<evidence type="ECO:0000256" key="2">
    <source>
        <dbReference type="ARBA" id="ARBA00022723"/>
    </source>
</evidence>
<name>A0A644U2C6_9ZZZZ</name>
<dbReference type="Pfam" id="PF00383">
    <property type="entry name" value="dCMP_cyt_deam_1"/>
    <property type="match status" value="1"/>
</dbReference>
<proteinExistence type="inferred from homology"/>
<reference evidence="6" key="1">
    <citation type="submission" date="2019-08" db="EMBL/GenBank/DDBJ databases">
        <authorList>
            <person name="Kucharzyk K."/>
            <person name="Murdoch R.W."/>
            <person name="Higgins S."/>
            <person name="Loffler F."/>
        </authorList>
    </citation>
    <scope>NUCLEOTIDE SEQUENCE</scope>
</reference>
<comment type="caution">
    <text evidence="6">The sequence shown here is derived from an EMBL/GenBank/DDBJ whole genome shotgun (WGS) entry which is preliminary data.</text>
</comment>
<dbReference type="CDD" id="cd01285">
    <property type="entry name" value="nucleoside_deaminase"/>
    <property type="match status" value="1"/>
</dbReference>
<dbReference type="EC" id="3.5.4.3" evidence="6"/>
<evidence type="ECO:0000313" key="6">
    <source>
        <dbReference type="EMBL" id="MPL72542.1"/>
    </source>
</evidence>
<gene>
    <name evidence="6" type="primary">guaD_1</name>
    <name evidence="6" type="ORF">SDC9_18327</name>
</gene>
<keyword evidence="2" id="KW-0479">Metal-binding</keyword>
<keyword evidence="4" id="KW-0862">Zinc</keyword>